<comment type="cofactor">
    <cofactor evidence="1">
        <name>FAD</name>
        <dbReference type="ChEBI" id="CHEBI:57692"/>
    </cofactor>
</comment>
<dbReference type="SMART" id="SM00893">
    <property type="entry name" value="ETF"/>
    <property type="match status" value="1"/>
</dbReference>
<protein>
    <recommendedName>
        <fullName evidence="4">Electron transfer flavoprotein small subunit</fullName>
    </recommendedName>
</protein>
<dbReference type="InterPro" id="IPR012255">
    <property type="entry name" value="ETF_b"/>
</dbReference>
<name>A0A4Q1L1D7_9CELL</name>
<dbReference type="Gene3D" id="3.40.50.620">
    <property type="entry name" value="HUPs"/>
    <property type="match status" value="1"/>
</dbReference>
<organism evidence="7 8">
    <name type="scientific">Oerskovia turbata</name>
    <dbReference type="NCBI Taxonomy" id="1713"/>
    <lineage>
        <taxon>Bacteria</taxon>
        <taxon>Bacillati</taxon>
        <taxon>Actinomycetota</taxon>
        <taxon>Actinomycetes</taxon>
        <taxon>Micrococcales</taxon>
        <taxon>Cellulomonadaceae</taxon>
        <taxon>Oerskovia</taxon>
    </lineage>
</organism>
<dbReference type="InterPro" id="IPR014729">
    <property type="entry name" value="Rossmann-like_a/b/a_fold"/>
</dbReference>
<evidence type="ECO:0000313" key="7">
    <source>
        <dbReference type="EMBL" id="RXR36025.1"/>
    </source>
</evidence>
<evidence type="ECO:0000313" key="9">
    <source>
        <dbReference type="Proteomes" id="UP000290517"/>
    </source>
</evidence>
<dbReference type="AlphaFoldDB" id="A0A4Q1L1D7"/>
<feature type="domain" description="Electron transfer flavoprotein alpha/beta-subunit N-terminal" evidence="5">
    <location>
        <begin position="21"/>
        <end position="213"/>
    </location>
</feature>
<comment type="subunit">
    <text evidence="2">Heterodimer of an alpha and a beta subunit.</text>
</comment>
<evidence type="ECO:0000256" key="2">
    <source>
        <dbReference type="ARBA" id="ARBA00011355"/>
    </source>
</evidence>
<dbReference type="InterPro" id="IPR014730">
    <property type="entry name" value="ETF_a/b_N"/>
</dbReference>
<proteinExistence type="predicted"/>
<evidence type="ECO:0000259" key="5">
    <source>
        <dbReference type="SMART" id="SM00893"/>
    </source>
</evidence>
<dbReference type="Proteomes" id="UP000290517">
    <property type="component" value="Unassembled WGS sequence"/>
</dbReference>
<dbReference type="GO" id="GO:0009055">
    <property type="term" value="F:electron transfer activity"/>
    <property type="evidence" value="ECO:0007669"/>
    <property type="project" value="InterPro"/>
</dbReference>
<reference evidence="8 9" key="1">
    <citation type="submission" date="2019-01" db="EMBL/GenBank/DDBJ databases">
        <title>Oerskovia turbata Genome sequencing and assembly.</title>
        <authorList>
            <person name="Dou T."/>
        </authorList>
    </citation>
    <scope>NUCLEOTIDE SEQUENCE [LARGE SCALE GENOMIC DNA]</scope>
    <source>
        <strain evidence="7 8">JCM12123</strain>
        <strain evidence="6 9">JCM3160</strain>
    </source>
</reference>
<comment type="function">
    <text evidence="3">The electron transfer flavoprotein serves as a specific electron acceptor for other dehydrogenases. It transfers the electrons to the main respiratory chain via ETF-ubiquinone oxidoreductase (ETF dehydrogenase).</text>
</comment>
<dbReference type="PANTHER" id="PTHR21294:SF17">
    <property type="entry name" value="PROTEIN FIXA"/>
    <property type="match status" value="1"/>
</dbReference>
<gene>
    <name evidence="6" type="ORF">EQW73_01270</name>
    <name evidence="7" type="ORF">EQW78_04485</name>
</gene>
<evidence type="ECO:0000313" key="8">
    <source>
        <dbReference type="Proteomes" id="UP000289805"/>
    </source>
</evidence>
<dbReference type="RefSeq" id="WP_030150944.1">
    <property type="nucleotide sequence ID" value="NZ_JOFV01000005.1"/>
</dbReference>
<dbReference type="STRING" id="1713.GCA_000718325_01406"/>
<sequence>MKIAVAYKWAPNPQDAAVGADGTVDWVRAKASVSEYDPVAAELGRRLADATGAELVGISVGGPDVTSPMARKSALSRGFDRAVVVADPALEGAGPTLTATVLAEVVKHVGDVDLVLTGDSSQDVGAQLVPAILAGALGWPALANVTAISGGAGDLVVERLQDSGSQVLHATGPVVLAAATDAVVPRVPGMKDILAAGKRPVEVLSLADVTPAAPVAATAVVATARPTLAARKQHVIDGSDPVAAAAELVAALRADNVL</sequence>
<dbReference type="PANTHER" id="PTHR21294">
    <property type="entry name" value="ELECTRON TRANSFER FLAVOPROTEIN BETA-SUBUNIT"/>
    <property type="match status" value="1"/>
</dbReference>
<dbReference type="EMBL" id="SDJR01000001">
    <property type="protein sequence ID" value="RXR27966.1"/>
    <property type="molecule type" value="Genomic_DNA"/>
</dbReference>
<dbReference type="Pfam" id="PF01012">
    <property type="entry name" value="ETF"/>
    <property type="match status" value="1"/>
</dbReference>
<keyword evidence="9" id="KW-1185">Reference proteome</keyword>
<dbReference type="SUPFAM" id="SSF52402">
    <property type="entry name" value="Adenine nucleotide alpha hydrolases-like"/>
    <property type="match status" value="1"/>
</dbReference>
<evidence type="ECO:0000256" key="1">
    <source>
        <dbReference type="ARBA" id="ARBA00001974"/>
    </source>
</evidence>
<evidence type="ECO:0000313" key="6">
    <source>
        <dbReference type="EMBL" id="RXR27966.1"/>
    </source>
</evidence>
<accession>A0A4Q1L1D7</accession>
<dbReference type="Proteomes" id="UP000289805">
    <property type="component" value="Unassembled WGS sequence"/>
</dbReference>
<dbReference type="EMBL" id="SDJQ01000006">
    <property type="protein sequence ID" value="RXR36025.1"/>
    <property type="molecule type" value="Genomic_DNA"/>
</dbReference>
<comment type="caution">
    <text evidence="7">The sequence shown here is derived from an EMBL/GenBank/DDBJ whole genome shotgun (WGS) entry which is preliminary data.</text>
</comment>
<evidence type="ECO:0000256" key="4">
    <source>
        <dbReference type="ARBA" id="ARBA00042002"/>
    </source>
</evidence>
<evidence type="ECO:0000256" key="3">
    <source>
        <dbReference type="ARBA" id="ARBA00025649"/>
    </source>
</evidence>
<dbReference type="PIRSF" id="PIRSF000090">
    <property type="entry name" value="Beta-ETF"/>
    <property type="match status" value="1"/>
</dbReference>
<dbReference type="OrthoDB" id="9804960at2"/>